<dbReference type="Proteomes" id="UP001419910">
    <property type="component" value="Unassembled WGS sequence"/>
</dbReference>
<evidence type="ECO:0000313" key="1">
    <source>
        <dbReference type="EMBL" id="MEN2789744.1"/>
    </source>
</evidence>
<name>A0ABU9Y1T3_9SPHN</name>
<accession>A0ABU9Y1T3</accession>
<sequence length="117" mass="12663">MLAITILLLGAAPATHHVRAAHPTPVVHHGHVVRKPRRSLALTSKKLQVVAVRSTPTRSPYRLPLGLPAEPMAKDIALNEDGTRCALIGQTICKRPTRTIVRMGEDSPITLPVEAPH</sequence>
<dbReference type="EMBL" id="JBDIME010000005">
    <property type="protein sequence ID" value="MEN2789744.1"/>
    <property type="molecule type" value="Genomic_DNA"/>
</dbReference>
<organism evidence="1 2">
    <name type="scientific">Sphingomonas oligophenolica</name>
    <dbReference type="NCBI Taxonomy" id="301154"/>
    <lineage>
        <taxon>Bacteria</taxon>
        <taxon>Pseudomonadati</taxon>
        <taxon>Pseudomonadota</taxon>
        <taxon>Alphaproteobacteria</taxon>
        <taxon>Sphingomonadales</taxon>
        <taxon>Sphingomonadaceae</taxon>
        <taxon>Sphingomonas</taxon>
    </lineage>
</organism>
<keyword evidence="2" id="KW-1185">Reference proteome</keyword>
<protein>
    <submittedName>
        <fullName evidence="1">Uncharacterized protein</fullName>
    </submittedName>
</protein>
<reference evidence="1 2" key="1">
    <citation type="submission" date="2024-05" db="EMBL/GenBank/DDBJ databases">
        <authorList>
            <person name="Liu Q."/>
            <person name="Xin Y.-H."/>
        </authorList>
    </citation>
    <scope>NUCLEOTIDE SEQUENCE [LARGE SCALE GENOMIC DNA]</scope>
    <source>
        <strain evidence="1 2">CGMCC 1.10181</strain>
    </source>
</reference>
<proteinExistence type="predicted"/>
<comment type="caution">
    <text evidence="1">The sequence shown here is derived from an EMBL/GenBank/DDBJ whole genome shotgun (WGS) entry which is preliminary data.</text>
</comment>
<gene>
    <name evidence="1" type="ORF">ABC974_08915</name>
</gene>
<dbReference type="RefSeq" id="WP_343889479.1">
    <property type="nucleotide sequence ID" value="NZ_BAAAEH010000022.1"/>
</dbReference>
<evidence type="ECO:0000313" key="2">
    <source>
        <dbReference type="Proteomes" id="UP001419910"/>
    </source>
</evidence>